<keyword evidence="5 6" id="KW-0472">Membrane</keyword>
<dbReference type="PANTHER" id="PTHR33545">
    <property type="entry name" value="UPF0750 MEMBRANE PROTEIN YITT-RELATED"/>
    <property type="match status" value="1"/>
</dbReference>
<evidence type="ECO:0000259" key="7">
    <source>
        <dbReference type="Pfam" id="PF10035"/>
    </source>
</evidence>
<dbReference type="GO" id="GO:0005886">
    <property type="term" value="C:plasma membrane"/>
    <property type="evidence" value="ECO:0007669"/>
    <property type="project" value="UniProtKB-SubCell"/>
</dbReference>
<accession>A0A239X8K4</accession>
<sequence>MEQIQPIKKGHRKLSKVEILKRFIFITIGSILMGVGLELFLVPNNLLDGGIVGIAIILSHLTNLKLGIFIFLLNIPFFFLGYKQIGKTFTISTIYAITVLSITTAYLHHIEPFIRETFLVTIFGGAIIGLGVGLVIRYGGSLDGSEISAILISSKAPFSVGEIVMLINFFIFTAAGFVFNWESAMFSVIAYFIASKMIDVTVQGFDESKAVWIISDTYRDIGEAINDRLGRGVTYLNGEGAYTGEDKKVLFCVITRLEESKLKDIVTEIDNTAFLSIGDVSEVKGGRFKKREIH</sequence>
<dbReference type="Gene3D" id="3.30.70.120">
    <property type="match status" value="1"/>
</dbReference>
<dbReference type="InterPro" id="IPR003740">
    <property type="entry name" value="YitT"/>
</dbReference>
<feature type="transmembrane region" description="Helical" evidence="6">
    <location>
        <begin position="20"/>
        <end position="42"/>
    </location>
</feature>
<gene>
    <name evidence="8" type="ORF">SAMEA4384403_00030</name>
</gene>
<dbReference type="Proteomes" id="UP000242084">
    <property type="component" value="Chromosome 1"/>
</dbReference>
<protein>
    <submittedName>
        <fullName evidence="8">Membrane protein</fullName>
    </submittedName>
</protein>
<dbReference type="CDD" id="cd16380">
    <property type="entry name" value="YitT_C"/>
    <property type="match status" value="1"/>
</dbReference>
<evidence type="ECO:0000256" key="4">
    <source>
        <dbReference type="ARBA" id="ARBA00022989"/>
    </source>
</evidence>
<organism evidence="8 9">
    <name type="scientific">Mammaliicoccus stepanovicii</name>
    <dbReference type="NCBI Taxonomy" id="643214"/>
    <lineage>
        <taxon>Bacteria</taxon>
        <taxon>Bacillati</taxon>
        <taxon>Bacillota</taxon>
        <taxon>Bacilli</taxon>
        <taxon>Bacillales</taxon>
        <taxon>Staphylococcaceae</taxon>
        <taxon>Mammaliicoccus</taxon>
    </lineage>
</organism>
<evidence type="ECO:0000256" key="1">
    <source>
        <dbReference type="ARBA" id="ARBA00004651"/>
    </source>
</evidence>
<dbReference type="KEGG" id="sste:SAMEA4384403_0030"/>
<keyword evidence="4 6" id="KW-1133">Transmembrane helix</keyword>
<feature type="transmembrane region" description="Helical" evidence="6">
    <location>
        <begin position="89"/>
        <end position="107"/>
    </location>
</feature>
<dbReference type="InterPro" id="IPR015867">
    <property type="entry name" value="N-reg_PII/ATP_PRibTrfase_C"/>
</dbReference>
<dbReference type="AlphaFoldDB" id="A0A239X8K4"/>
<keyword evidence="9" id="KW-1185">Reference proteome</keyword>
<reference evidence="8 9" key="1">
    <citation type="submission" date="2017-06" db="EMBL/GenBank/DDBJ databases">
        <authorList>
            <consortium name="Pathogen Informatics"/>
        </authorList>
    </citation>
    <scope>NUCLEOTIDE SEQUENCE [LARGE SCALE GENOMIC DNA]</scope>
    <source>
        <strain evidence="8 9">NCTC13839</strain>
    </source>
</reference>
<dbReference type="Pfam" id="PF02588">
    <property type="entry name" value="YitT_membrane"/>
    <property type="match status" value="1"/>
</dbReference>
<evidence type="ECO:0000256" key="6">
    <source>
        <dbReference type="SAM" id="Phobius"/>
    </source>
</evidence>
<comment type="subcellular location">
    <subcellularLocation>
        <location evidence="1">Cell membrane</location>
        <topology evidence="1">Multi-pass membrane protein</topology>
    </subcellularLocation>
</comment>
<dbReference type="PANTHER" id="PTHR33545:SF3">
    <property type="entry name" value="UPF0750 MEMBRANE PROTEIN YQFU"/>
    <property type="match status" value="1"/>
</dbReference>
<evidence type="ECO:0000313" key="8">
    <source>
        <dbReference type="EMBL" id="SNV43051.1"/>
    </source>
</evidence>
<evidence type="ECO:0000256" key="3">
    <source>
        <dbReference type="ARBA" id="ARBA00022692"/>
    </source>
</evidence>
<keyword evidence="2" id="KW-1003">Cell membrane</keyword>
<feature type="transmembrane region" description="Helical" evidence="6">
    <location>
        <begin position="54"/>
        <end position="82"/>
    </location>
</feature>
<dbReference type="PIRSF" id="PIRSF006483">
    <property type="entry name" value="Membrane_protein_YitT"/>
    <property type="match status" value="1"/>
</dbReference>
<dbReference type="InterPro" id="IPR019264">
    <property type="entry name" value="DUF2179"/>
</dbReference>
<feature type="transmembrane region" description="Helical" evidence="6">
    <location>
        <begin position="119"/>
        <end position="139"/>
    </location>
</feature>
<proteinExistence type="predicted"/>
<feature type="transmembrane region" description="Helical" evidence="6">
    <location>
        <begin position="160"/>
        <end position="181"/>
    </location>
</feature>
<name>A0A239X8K4_9STAP</name>
<evidence type="ECO:0000313" key="9">
    <source>
        <dbReference type="Proteomes" id="UP000242084"/>
    </source>
</evidence>
<dbReference type="OrthoDB" id="265478at2"/>
<dbReference type="EMBL" id="LT906462">
    <property type="protein sequence ID" value="SNV43051.1"/>
    <property type="molecule type" value="Genomic_DNA"/>
</dbReference>
<keyword evidence="3 6" id="KW-0812">Transmembrane</keyword>
<dbReference type="Pfam" id="PF10035">
    <property type="entry name" value="DUF2179"/>
    <property type="match status" value="1"/>
</dbReference>
<feature type="domain" description="DUF2179" evidence="7">
    <location>
        <begin position="231"/>
        <end position="285"/>
    </location>
</feature>
<evidence type="ECO:0000256" key="5">
    <source>
        <dbReference type="ARBA" id="ARBA00023136"/>
    </source>
</evidence>
<dbReference type="RefSeq" id="WP_095085210.1">
    <property type="nucleotide sequence ID" value="NZ_BMDM01000008.1"/>
</dbReference>
<dbReference type="InterPro" id="IPR051461">
    <property type="entry name" value="UPF0750_membrane"/>
</dbReference>
<evidence type="ECO:0000256" key="2">
    <source>
        <dbReference type="ARBA" id="ARBA00022475"/>
    </source>
</evidence>